<name>A0A0X1KSJ7_9THEM</name>
<dbReference type="AlphaFoldDB" id="A0A0X1KSJ7"/>
<feature type="disulfide bond" description="Redox-active" evidence="2">
    <location>
        <begin position="12"/>
        <end position="15"/>
    </location>
</feature>
<reference evidence="4 5" key="1">
    <citation type="submission" date="2014-01" db="EMBL/GenBank/DDBJ databases">
        <title>Genome sequencing of Thermotog hypogea.</title>
        <authorList>
            <person name="Zhang X."/>
            <person name="Alvare G."/>
            <person name="Fristensky B."/>
            <person name="Chen L."/>
            <person name="Suen T."/>
            <person name="Chen Q."/>
            <person name="Ma K."/>
        </authorList>
    </citation>
    <scope>NUCLEOTIDE SEQUENCE [LARGE SCALE GENOMIC DNA]</scope>
    <source>
        <strain evidence="4 5">DSM 11164</strain>
    </source>
</reference>
<sequence>MAKKVEVFGKGCARCKQTIKIMETAIKELGVDAVVEKVEDINEIVSRGIVATPAIAVDGKIVLTGKIPTLEEAKEILMQN</sequence>
<dbReference type="Pfam" id="PF13192">
    <property type="entry name" value="Thioredoxin_3"/>
    <property type="match status" value="1"/>
</dbReference>
<dbReference type="InterPro" id="IPR012336">
    <property type="entry name" value="Thioredoxin-like_fold"/>
</dbReference>
<dbReference type="Proteomes" id="UP000077469">
    <property type="component" value="Chromosome"/>
</dbReference>
<dbReference type="KEGG" id="phy:AJ81_09050"/>
<dbReference type="PANTHER" id="PTHR36450">
    <property type="entry name" value="THIOREDOXIN"/>
    <property type="match status" value="1"/>
</dbReference>
<dbReference type="PIRSF" id="PIRSF037031">
    <property type="entry name" value="Redox_disulphide_2"/>
    <property type="match status" value="1"/>
</dbReference>
<feature type="active site" description="Nucleophile" evidence="1">
    <location>
        <position position="12"/>
    </location>
</feature>
<dbReference type="Gene3D" id="3.40.30.10">
    <property type="entry name" value="Glutaredoxin"/>
    <property type="match status" value="1"/>
</dbReference>
<evidence type="ECO:0000256" key="1">
    <source>
        <dbReference type="PIRSR" id="PIRSR037031-50"/>
    </source>
</evidence>
<dbReference type="PATRIC" id="fig|1123384.7.peg.1818"/>
<feature type="domain" description="Thioredoxin-like fold" evidence="3">
    <location>
        <begin position="4"/>
        <end position="77"/>
    </location>
</feature>
<evidence type="ECO:0000313" key="5">
    <source>
        <dbReference type="Proteomes" id="UP000077469"/>
    </source>
</evidence>
<organism evidence="4 5">
    <name type="scientific">Pseudothermotoga hypogea DSM 11164 = NBRC 106472</name>
    <dbReference type="NCBI Taxonomy" id="1123384"/>
    <lineage>
        <taxon>Bacteria</taxon>
        <taxon>Thermotogati</taxon>
        <taxon>Thermotogota</taxon>
        <taxon>Thermotogae</taxon>
        <taxon>Thermotogales</taxon>
        <taxon>Thermotogaceae</taxon>
        <taxon>Pseudothermotoga</taxon>
    </lineage>
</organism>
<gene>
    <name evidence="4" type="ORF">AJ81_09050</name>
</gene>
<dbReference type="InterPro" id="IPR005243">
    <property type="entry name" value="THIRX-like_proc"/>
</dbReference>
<dbReference type="SUPFAM" id="SSF52833">
    <property type="entry name" value="Thioredoxin-like"/>
    <property type="match status" value="1"/>
</dbReference>
<dbReference type="PaxDb" id="1123384-AJ81_09050"/>
<dbReference type="PANTHER" id="PTHR36450:SF1">
    <property type="entry name" value="THIOREDOXIN"/>
    <property type="match status" value="1"/>
</dbReference>
<dbReference type="STRING" id="1123384.AJ81_09050"/>
<accession>A0A0X1KSJ7</accession>
<dbReference type="EMBL" id="CP007141">
    <property type="protein sequence ID" value="AJC74296.1"/>
    <property type="molecule type" value="Genomic_DNA"/>
</dbReference>
<dbReference type="RefSeq" id="WP_031505343.1">
    <property type="nucleotide sequence ID" value="NC_022795.1"/>
</dbReference>
<keyword evidence="2" id="KW-0676">Redox-active center</keyword>
<evidence type="ECO:0000256" key="2">
    <source>
        <dbReference type="PIRSR" id="PIRSR037031-51"/>
    </source>
</evidence>
<dbReference type="OrthoDB" id="9800630at2"/>
<keyword evidence="2" id="KW-1015">Disulfide bond</keyword>
<dbReference type="InterPro" id="IPR036249">
    <property type="entry name" value="Thioredoxin-like_sf"/>
</dbReference>
<feature type="active site" description="Nucleophile" evidence="1">
    <location>
        <position position="15"/>
    </location>
</feature>
<proteinExistence type="predicted"/>
<dbReference type="NCBIfam" id="TIGR00412">
    <property type="entry name" value="redox_disulf_2"/>
    <property type="match status" value="1"/>
</dbReference>
<evidence type="ECO:0000259" key="3">
    <source>
        <dbReference type="Pfam" id="PF13192"/>
    </source>
</evidence>
<evidence type="ECO:0000313" key="4">
    <source>
        <dbReference type="EMBL" id="AJC74296.1"/>
    </source>
</evidence>
<keyword evidence="5" id="KW-1185">Reference proteome</keyword>
<protein>
    <submittedName>
        <fullName evidence="4">Redox-active disulfide protein 2</fullName>
    </submittedName>
</protein>